<comment type="subunit">
    <text evidence="10">Component of the 90S pre-ribosomes.</text>
</comment>
<evidence type="ECO:0000256" key="6">
    <source>
        <dbReference type="ARBA" id="ARBA00022574"/>
    </source>
</evidence>
<evidence type="ECO:0000259" key="14">
    <source>
        <dbReference type="Pfam" id="PF23098"/>
    </source>
</evidence>
<sequence>MVLRSTPGAVSVYQISGTNSSRSLPEWLAKKRKKSLKNDAEYSNRIELIQDFEFAEASNKIEVTRDGGYCMATGTYKPQIHVYDFEDLSLKFERHTDAENVDFKIISDDWTKSVHLQNDRSIEFQGQGGILTKSRIPKFGRALAYNDENCDLYVGAAGNEVYRLNLDQGRFMAPFELSSAGVNCLDVNQAHGLLGFGTDAGIVEFWDPRSRSRVGMLDVGAPGLGGGATALKFRNDGLNVGIGNADGIVRLFDLRAPEPYVTKDQGYGFGIKKVLWVNDDHVLSADKRVAKIWDRRTGDAYTSIEPTVDINDVAHIPGSGMFMFANEGIPMHTYYIPNLGPAPKWCSFLENVTEELEEKPSTSVYDNYKFVTKRELAALNISHLIGSAVVKSYMHGYFIDQRLYEQAKLISNPFAYKEHREREIRKTLEKERESRIRTSGTGAIASRVKVNRALAERLLAESEAEVTNKKKVSAKETSKAALSDDRFAGIFENPDFEVDENAAEFKQLNPSHKKVKGQQYGEAPLRTTARPLTAAEEEAMEENNGYSSDEHVEATDEEPDSEDERKAAKKKALAEKRAEKKAAERAAFQAKRADNIKMTTGSEAAREEIPDDDFADRVADLEAEEDRHVMKNVKMSKGAGGAVEMTFVPQGRGKKGRGPRPKRDGDEEEARDTGKSRQEYDGRRRAGKNAFRGM</sequence>
<dbReference type="RefSeq" id="XP_500322.3">
    <property type="nucleotide sequence ID" value="XM_500322.3"/>
</dbReference>
<evidence type="ECO:0000256" key="5">
    <source>
        <dbReference type="ARBA" id="ARBA00022553"/>
    </source>
</evidence>
<evidence type="ECO:0000256" key="4">
    <source>
        <dbReference type="ARBA" id="ARBA00022552"/>
    </source>
</evidence>
<keyword evidence="8" id="KW-0539">Nucleus</keyword>
<evidence type="ECO:0000259" key="12">
    <source>
        <dbReference type="Pfam" id="PF08159"/>
    </source>
</evidence>
<dbReference type="Gene3D" id="2.130.10.10">
    <property type="entry name" value="YVTN repeat-like/Quinoprotein amine dehydrogenase"/>
    <property type="match status" value="1"/>
</dbReference>
<evidence type="ECO:0000256" key="9">
    <source>
        <dbReference type="ARBA" id="ARBA00058105"/>
    </source>
</evidence>
<evidence type="ECO:0000256" key="7">
    <source>
        <dbReference type="ARBA" id="ARBA00022737"/>
    </source>
</evidence>
<dbReference type="PANTHER" id="PTHR14927:SF0">
    <property type="entry name" value="NUCLEOLAR PROTEIN 10"/>
    <property type="match status" value="1"/>
</dbReference>
<dbReference type="Pfam" id="PF08159">
    <property type="entry name" value="NUC153"/>
    <property type="match status" value="1"/>
</dbReference>
<dbReference type="InterPro" id="IPR012580">
    <property type="entry name" value="NUC153"/>
</dbReference>
<keyword evidence="7" id="KW-0677">Repeat</keyword>
<dbReference type="FunFam" id="2.130.10.10:FF:000537">
    <property type="entry name" value="Ribosome biogenesis protein ENP2"/>
    <property type="match status" value="1"/>
</dbReference>
<dbReference type="InterPro" id="IPR056551">
    <property type="entry name" value="Beta-prop_NOL10_N"/>
</dbReference>
<keyword evidence="4" id="KW-0698">rRNA processing</keyword>
<evidence type="ECO:0000256" key="8">
    <source>
        <dbReference type="ARBA" id="ARBA00023242"/>
    </source>
</evidence>
<dbReference type="eggNOG" id="KOG2321">
    <property type="taxonomic scope" value="Eukaryota"/>
</dbReference>
<dbReference type="Proteomes" id="UP000182444">
    <property type="component" value="Chromosome 1A"/>
</dbReference>
<dbReference type="EMBL" id="CP017553">
    <property type="protein sequence ID" value="AOW00964.1"/>
    <property type="molecule type" value="Genomic_DNA"/>
</dbReference>
<dbReference type="AlphaFoldDB" id="A0A1D8N5S7"/>
<protein>
    <submittedName>
        <fullName evidence="15">Uncharacterized protein</fullName>
    </submittedName>
</protein>
<comment type="function">
    <text evidence="9">May be involved in rRNA-processing and ribosome biosynthesis.</text>
</comment>
<organism evidence="15 16">
    <name type="scientific">Yarrowia lipolytica</name>
    <name type="common">Candida lipolytica</name>
    <dbReference type="NCBI Taxonomy" id="4952"/>
    <lineage>
        <taxon>Eukaryota</taxon>
        <taxon>Fungi</taxon>
        <taxon>Dikarya</taxon>
        <taxon>Ascomycota</taxon>
        <taxon>Saccharomycotina</taxon>
        <taxon>Dipodascomycetes</taxon>
        <taxon>Dipodascales</taxon>
        <taxon>Dipodascales incertae sedis</taxon>
        <taxon>Yarrowia</taxon>
    </lineage>
</organism>
<evidence type="ECO:0000256" key="3">
    <source>
        <dbReference type="ARBA" id="ARBA00022517"/>
    </source>
</evidence>
<dbReference type="SUPFAM" id="SSF50978">
    <property type="entry name" value="WD40 repeat-like"/>
    <property type="match status" value="1"/>
</dbReference>
<dbReference type="PANTHER" id="PTHR14927">
    <property type="entry name" value="NUCLEOLAR PROTEIN 10"/>
    <property type="match status" value="1"/>
</dbReference>
<proteinExistence type="inferred from homology"/>
<feature type="domain" description="NUC153" evidence="12">
    <location>
        <begin position="484"/>
        <end position="511"/>
    </location>
</feature>
<dbReference type="InterPro" id="IPR040382">
    <property type="entry name" value="NOL10/Enp2"/>
</dbReference>
<dbReference type="Pfam" id="PF23098">
    <property type="entry name" value="Beta-prop_NOL10_N"/>
    <property type="match status" value="1"/>
</dbReference>
<reference evidence="15 16" key="1">
    <citation type="journal article" date="2016" name="PLoS ONE">
        <title>Sequence Assembly of Yarrowia lipolytica Strain W29/CLIB89 Shows Transposable Element Diversity.</title>
        <authorList>
            <person name="Magnan C."/>
            <person name="Yu J."/>
            <person name="Chang I."/>
            <person name="Jahn E."/>
            <person name="Kanomata Y."/>
            <person name="Wu J."/>
            <person name="Zeller M."/>
            <person name="Oakes M."/>
            <person name="Baldi P."/>
            <person name="Sandmeyer S."/>
        </authorList>
    </citation>
    <scope>NUCLEOTIDE SEQUENCE [LARGE SCALE GENOMIC DNA]</scope>
    <source>
        <strain evidence="16">CLIB89(W29)</strain>
    </source>
</reference>
<dbReference type="GO" id="GO:0030686">
    <property type="term" value="C:90S preribosome"/>
    <property type="evidence" value="ECO:0007669"/>
    <property type="project" value="TreeGrafter"/>
</dbReference>
<dbReference type="GO" id="GO:0000462">
    <property type="term" value="P:maturation of SSU-rRNA from tricistronic rRNA transcript (SSU-rRNA, 5.8S rRNA, LSU-rRNA)"/>
    <property type="evidence" value="ECO:0007669"/>
    <property type="project" value="TreeGrafter"/>
</dbReference>
<evidence type="ECO:0000256" key="11">
    <source>
        <dbReference type="SAM" id="MobiDB-lite"/>
    </source>
</evidence>
<dbReference type="InterPro" id="IPR015943">
    <property type="entry name" value="WD40/YVTN_repeat-like_dom_sf"/>
</dbReference>
<evidence type="ECO:0000256" key="1">
    <source>
        <dbReference type="ARBA" id="ARBA00004604"/>
    </source>
</evidence>
<evidence type="ECO:0000256" key="2">
    <source>
        <dbReference type="ARBA" id="ARBA00005264"/>
    </source>
</evidence>
<feature type="compositionally biased region" description="Basic and acidic residues" evidence="11">
    <location>
        <begin position="572"/>
        <end position="584"/>
    </location>
</feature>
<feature type="region of interest" description="Disordered" evidence="11">
    <location>
        <begin position="507"/>
        <end position="613"/>
    </location>
</feature>
<dbReference type="VEuPathDB" id="FungiDB:YALI1_A22157g"/>
<dbReference type="KEGG" id="yli:2906346"/>
<feature type="domain" description="Nucleolar protein 10-like N-terminal" evidence="14">
    <location>
        <begin position="20"/>
        <end position="362"/>
    </location>
</feature>
<dbReference type="GeneID" id="2906346"/>
<name>A0A1D8N5S7_YARLL</name>
<dbReference type="VEuPathDB" id="FungiDB:YALI0_A21197g"/>
<evidence type="ECO:0000313" key="15">
    <source>
        <dbReference type="EMBL" id="AOW00964.1"/>
    </source>
</evidence>
<feature type="domain" description="Nucleolar protein 10-like second" evidence="13">
    <location>
        <begin position="364"/>
        <end position="412"/>
    </location>
</feature>
<evidence type="ECO:0000259" key="13">
    <source>
        <dbReference type="Pfam" id="PF23097"/>
    </source>
</evidence>
<keyword evidence="3" id="KW-0690">Ribosome biogenesis</keyword>
<comment type="subcellular location">
    <subcellularLocation>
        <location evidence="1">Nucleus</location>
        <location evidence="1">Nucleolus</location>
    </subcellularLocation>
</comment>
<comment type="similarity">
    <text evidence="2">Belongs to the WD repeat NOL10/ENP2 family.</text>
</comment>
<keyword evidence="5" id="KW-0597">Phosphoprotein</keyword>
<dbReference type="InterPro" id="IPR036322">
    <property type="entry name" value="WD40_repeat_dom_sf"/>
</dbReference>
<evidence type="ECO:0000256" key="10">
    <source>
        <dbReference type="ARBA" id="ARBA00064135"/>
    </source>
</evidence>
<keyword evidence="6" id="KW-0853">WD repeat</keyword>
<dbReference type="InterPro" id="IPR056550">
    <property type="entry name" value="NOL10_2nd"/>
</dbReference>
<accession>A0A1D8N5S7</accession>
<evidence type="ECO:0000313" key="16">
    <source>
        <dbReference type="Proteomes" id="UP000182444"/>
    </source>
</evidence>
<feature type="region of interest" description="Disordered" evidence="11">
    <location>
        <begin position="630"/>
        <end position="694"/>
    </location>
</feature>
<gene>
    <name evidence="15" type="ORF">YALI1_A22157g</name>
</gene>
<feature type="compositionally biased region" description="Basic and acidic residues" evidence="11">
    <location>
        <begin position="661"/>
        <end position="684"/>
    </location>
</feature>
<dbReference type="GO" id="GO:0032040">
    <property type="term" value="C:small-subunit processome"/>
    <property type="evidence" value="ECO:0007669"/>
    <property type="project" value="TreeGrafter"/>
</dbReference>
<dbReference type="Pfam" id="PF23097">
    <property type="entry name" value="NOL10_2nd"/>
    <property type="match status" value="1"/>
</dbReference>